<name>A0A327W6F3_9BACT</name>
<feature type="transmembrane region" description="Helical" evidence="2">
    <location>
        <begin position="76"/>
        <end position="94"/>
    </location>
</feature>
<keyword evidence="2" id="KW-0812">Transmembrane</keyword>
<organism evidence="3 4">
    <name type="scientific">Chitinophaga dinghuensis</name>
    <dbReference type="NCBI Taxonomy" id="1539050"/>
    <lineage>
        <taxon>Bacteria</taxon>
        <taxon>Pseudomonadati</taxon>
        <taxon>Bacteroidota</taxon>
        <taxon>Chitinophagia</taxon>
        <taxon>Chitinophagales</taxon>
        <taxon>Chitinophagaceae</taxon>
        <taxon>Chitinophaga</taxon>
    </lineage>
</organism>
<feature type="transmembrane region" description="Helical" evidence="2">
    <location>
        <begin position="45"/>
        <end position="64"/>
    </location>
</feature>
<feature type="region of interest" description="Disordered" evidence="1">
    <location>
        <begin position="1"/>
        <end position="28"/>
    </location>
</feature>
<gene>
    <name evidence="3" type="ORF">CLV59_102225</name>
</gene>
<dbReference type="Proteomes" id="UP000249819">
    <property type="component" value="Unassembled WGS sequence"/>
</dbReference>
<comment type="caution">
    <text evidence="3">The sequence shown here is derived from an EMBL/GenBank/DDBJ whole genome shotgun (WGS) entry which is preliminary data.</text>
</comment>
<proteinExistence type="predicted"/>
<accession>A0A327W6F3</accession>
<dbReference type="AlphaFoldDB" id="A0A327W6F3"/>
<sequence length="104" mass="12377">MTDDEKQEQPTQQPGEPGPGNGTDPDKPPFDMDLLRYFFKIMRTVVFGFFWMMINVFLGLYLGFGVPEESTPGRLLFFYSWLTISMTAFIYFLWRMWRKKEKEP</sequence>
<evidence type="ECO:0000256" key="2">
    <source>
        <dbReference type="SAM" id="Phobius"/>
    </source>
</evidence>
<evidence type="ECO:0000313" key="4">
    <source>
        <dbReference type="Proteomes" id="UP000249819"/>
    </source>
</evidence>
<protein>
    <recommendedName>
        <fullName evidence="5">Solute:sodium symporter small subunit</fullName>
    </recommendedName>
</protein>
<evidence type="ECO:0008006" key="5">
    <source>
        <dbReference type="Google" id="ProtNLM"/>
    </source>
</evidence>
<keyword evidence="2" id="KW-1133">Transmembrane helix</keyword>
<dbReference type="EMBL" id="QLMA01000002">
    <property type="protein sequence ID" value="RAJ85521.1"/>
    <property type="molecule type" value="Genomic_DNA"/>
</dbReference>
<reference evidence="3 4" key="1">
    <citation type="submission" date="2018-06" db="EMBL/GenBank/DDBJ databases">
        <title>Genomic Encyclopedia of Archaeal and Bacterial Type Strains, Phase II (KMG-II): from individual species to whole genera.</title>
        <authorList>
            <person name="Goeker M."/>
        </authorList>
    </citation>
    <scope>NUCLEOTIDE SEQUENCE [LARGE SCALE GENOMIC DNA]</scope>
    <source>
        <strain evidence="3 4">DSM 29821</strain>
    </source>
</reference>
<dbReference type="RefSeq" id="WP_111591175.1">
    <property type="nucleotide sequence ID" value="NZ_QLMA01000002.1"/>
</dbReference>
<evidence type="ECO:0000256" key="1">
    <source>
        <dbReference type="SAM" id="MobiDB-lite"/>
    </source>
</evidence>
<keyword evidence="2" id="KW-0472">Membrane</keyword>
<evidence type="ECO:0000313" key="3">
    <source>
        <dbReference type="EMBL" id="RAJ85521.1"/>
    </source>
</evidence>
<keyword evidence="4" id="KW-1185">Reference proteome</keyword>
<dbReference type="OrthoDB" id="673119at2"/>